<sequence>MDLATKHKEQGNAAYAKGERERAVECFQEGVEVLERLMLKALSHPPERDAETRKLLAVCYANCAAARMLVVERGEERDLKAALEDAEKAIKTDPTYAKAYTRLSRAHESLGNAYEAQEALVRGLRLKDLNKHYGLADHLLLLQTNDKGLASLTSIDAFDAWLNSMLVDDKETAVLMKDLGGAWQQRCDEYRKSIAST</sequence>
<evidence type="ECO:0000313" key="3">
    <source>
        <dbReference type="EMBL" id="KAJ3503926.1"/>
    </source>
</evidence>
<dbReference type="InterPro" id="IPR019734">
    <property type="entry name" value="TPR_rpt"/>
</dbReference>
<dbReference type="AlphaFoldDB" id="A0A9W8MUB4"/>
<dbReference type="Gene3D" id="1.25.40.10">
    <property type="entry name" value="Tetratricopeptide repeat domain"/>
    <property type="match status" value="1"/>
</dbReference>
<evidence type="ECO:0000313" key="4">
    <source>
        <dbReference type="Proteomes" id="UP001148786"/>
    </source>
</evidence>
<proteinExistence type="predicted"/>
<dbReference type="InterPro" id="IPR011990">
    <property type="entry name" value="TPR-like_helical_dom_sf"/>
</dbReference>
<keyword evidence="4" id="KW-1185">Reference proteome</keyword>
<name>A0A9W8MUB4_9AGAR</name>
<organism evidence="3 4">
    <name type="scientific">Agrocybe chaxingu</name>
    <dbReference type="NCBI Taxonomy" id="84603"/>
    <lineage>
        <taxon>Eukaryota</taxon>
        <taxon>Fungi</taxon>
        <taxon>Dikarya</taxon>
        <taxon>Basidiomycota</taxon>
        <taxon>Agaricomycotina</taxon>
        <taxon>Agaricomycetes</taxon>
        <taxon>Agaricomycetidae</taxon>
        <taxon>Agaricales</taxon>
        <taxon>Agaricineae</taxon>
        <taxon>Strophariaceae</taxon>
        <taxon>Agrocybe</taxon>
    </lineage>
</organism>
<keyword evidence="2" id="KW-0802">TPR repeat</keyword>
<dbReference type="SMART" id="SM00028">
    <property type="entry name" value="TPR"/>
    <property type="match status" value="3"/>
</dbReference>
<accession>A0A9W8MUB4</accession>
<comment type="caution">
    <text evidence="3">The sequence shown here is derived from an EMBL/GenBank/DDBJ whole genome shotgun (WGS) entry which is preliminary data.</text>
</comment>
<gene>
    <name evidence="3" type="ORF">NLJ89_g8212</name>
</gene>
<dbReference type="PANTHER" id="PTHR22904:SF523">
    <property type="entry name" value="STRESS-INDUCED-PHOSPHOPROTEIN 1"/>
    <property type="match status" value="1"/>
</dbReference>
<reference evidence="3" key="1">
    <citation type="submission" date="2022-07" db="EMBL/GenBank/DDBJ databases">
        <title>Genome Sequence of Agrocybe chaxingu.</title>
        <authorList>
            <person name="Buettner E."/>
        </authorList>
    </citation>
    <scope>NUCLEOTIDE SEQUENCE</scope>
    <source>
        <strain evidence="3">MP-N11</strain>
    </source>
</reference>
<evidence type="ECO:0000256" key="2">
    <source>
        <dbReference type="ARBA" id="ARBA00022803"/>
    </source>
</evidence>
<evidence type="ECO:0000256" key="1">
    <source>
        <dbReference type="ARBA" id="ARBA00022737"/>
    </source>
</evidence>
<keyword evidence="1" id="KW-0677">Repeat</keyword>
<dbReference type="PANTHER" id="PTHR22904">
    <property type="entry name" value="TPR REPEAT CONTAINING PROTEIN"/>
    <property type="match status" value="1"/>
</dbReference>
<protein>
    <submittedName>
        <fullName evidence="3">Uncharacterized protein</fullName>
    </submittedName>
</protein>
<dbReference type="OrthoDB" id="2942533at2759"/>
<dbReference type="Proteomes" id="UP001148786">
    <property type="component" value="Unassembled WGS sequence"/>
</dbReference>
<dbReference type="EMBL" id="JANKHO010001074">
    <property type="protein sequence ID" value="KAJ3503926.1"/>
    <property type="molecule type" value="Genomic_DNA"/>
</dbReference>
<dbReference type="Pfam" id="PF13181">
    <property type="entry name" value="TPR_8"/>
    <property type="match status" value="1"/>
</dbReference>
<dbReference type="GO" id="GO:0051879">
    <property type="term" value="F:Hsp90 protein binding"/>
    <property type="evidence" value="ECO:0007669"/>
    <property type="project" value="TreeGrafter"/>
</dbReference>
<dbReference type="SUPFAM" id="SSF48452">
    <property type="entry name" value="TPR-like"/>
    <property type="match status" value="1"/>
</dbReference>